<dbReference type="Gene3D" id="2.170.270.10">
    <property type="entry name" value="SET domain"/>
    <property type="match status" value="1"/>
</dbReference>
<dbReference type="CDD" id="cd20071">
    <property type="entry name" value="SET_SMYD"/>
    <property type="match status" value="1"/>
</dbReference>
<dbReference type="EMBL" id="KB822713">
    <property type="protein sequence ID" value="ETN44820.1"/>
    <property type="molecule type" value="Genomic_DNA"/>
</dbReference>
<evidence type="ECO:0000259" key="2">
    <source>
        <dbReference type="Pfam" id="PF00856"/>
    </source>
</evidence>
<dbReference type="AlphaFoldDB" id="W2S860"/>
<feature type="signal peptide" evidence="1">
    <location>
        <begin position="1"/>
        <end position="23"/>
    </location>
</feature>
<protein>
    <recommendedName>
        <fullName evidence="2">SET domain-containing protein</fullName>
    </recommendedName>
</protein>
<evidence type="ECO:0000313" key="4">
    <source>
        <dbReference type="Proteomes" id="UP000030752"/>
    </source>
</evidence>
<evidence type="ECO:0000256" key="1">
    <source>
        <dbReference type="SAM" id="SignalP"/>
    </source>
</evidence>
<dbReference type="OrthoDB" id="265717at2759"/>
<dbReference type="STRING" id="1220924.W2S860"/>
<organism evidence="3 4">
    <name type="scientific">Cyphellophora europaea (strain CBS 101466)</name>
    <name type="common">Phialophora europaea</name>
    <dbReference type="NCBI Taxonomy" id="1220924"/>
    <lineage>
        <taxon>Eukaryota</taxon>
        <taxon>Fungi</taxon>
        <taxon>Dikarya</taxon>
        <taxon>Ascomycota</taxon>
        <taxon>Pezizomycotina</taxon>
        <taxon>Eurotiomycetes</taxon>
        <taxon>Chaetothyriomycetidae</taxon>
        <taxon>Chaetothyriales</taxon>
        <taxon>Cyphellophoraceae</taxon>
        <taxon>Cyphellophora</taxon>
    </lineage>
</organism>
<dbReference type="HOGENOM" id="CLU_028281_6_1_1"/>
<accession>W2S860</accession>
<reference evidence="3 4" key="1">
    <citation type="submission" date="2013-03" db="EMBL/GenBank/DDBJ databases">
        <title>The Genome Sequence of Phialophora europaea CBS 101466.</title>
        <authorList>
            <consortium name="The Broad Institute Genomics Platform"/>
            <person name="Cuomo C."/>
            <person name="de Hoog S."/>
            <person name="Gorbushina A."/>
            <person name="Walker B."/>
            <person name="Young S.K."/>
            <person name="Zeng Q."/>
            <person name="Gargeya S."/>
            <person name="Fitzgerald M."/>
            <person name="Haas B."/>
            <person name="Abouelleil A."/>
            <person name="Allen A.W."/>
            <person name="Alvarado L."/>
            <person name="Arachchi H.M."/>
            <person name="Berlin A.M."/>
            <person name="Chapman S.B."/>
            <person name="Gainer-Dewar J."/>
            <person name="Goldberg J."/>
            <person name="Griggs A."/>
            <person name="Gujja S."/>
            <person name="Hansen M."/>
            <person name="Howarth C."/>
            <person name="Imamovic A."/>
            <person name="Ireland A."/>
            <person name="Larimer J."/>
            <person name="McCowan C."/>
            <person name="Murphy C."/>
            <person name="Pearson M."/>
            <person name="Poon T.W."/>
            <person name="Priest M."/>
            <person name="Roberts A."/>
            <person name="Saif S."/>
            <person name="Shea T."/>
            <person name="Sisk P."/>
            <person name="Sykes S."/>
            <person name="Wortman J."/>
            <person name="Nusbaum C."/>
            <person name="Birren B."/>
        </authorList>
    </citation>
    <scope>NUCLEOTIDE SEQUENCE [LARGE SCALE GENOMIC DNA]</scope>
    <source>
        <strain evidence="3 4">CBS 101466</strain>
    </source>
</reference>
<proteinExistence type="predicted"/>
<dbReference type="PANTHER" id="PTHR47332:SF6">
    <property type="entry name" value="SET DOMAIN-CONTAINING PROTEIN"/>
    <property type="match status" value="1"/>
</dbReference>
<gene>
    <name evidence="3" type="ORF">HMPREF1541_09695</name>
</gene>
<keyword evidence="4" id="KW-1185">Reference proteome</keyword>
<dbReference type="RefSeq" id="XP_008712590.1">
    <property type="nucleotide sequence ID" value="XM_008714368.1"/>
</dbReference>
<feature type="domain" description="SET" evidence="2">
    <location>
        <begin position="166"/>
        <end position="301"/>
    </location>
</feature>
<sequence>MRVGNVPICLAYILAGCSVGTSSTTLLRRQCPTAELLLSSIQSCIGDAEGSEIFEQVEGCIQQQRQVEPSQSETQDVWISQQTGLAYNGTTPACTSHFEHLNDILCVYAYPEFHNNRGIAIFTTPTLANEFRQRVGIISAQLSTTPQAHLNALSTDYAVSALEGRGFGALATTDLSTGTLLTTTTPILVVHNAPSTPSFDRESYLRLAISLLPPTTQSHFLSLARIYHDPRVTHQDIVKANAFALDIGGTSHLALFPEPSRFNHDCAPNAMYRVDSLSLLHEVHIVSGGKVDVGQELTISYLDPFLSVRERHDYLLEAFGFECRCRRCLEGEEDDAAMAEIKRLEGLLGDWSAASAVQWFEYTDMAERVIELYERRGLQGFMNTAYGHAALAYNAVGESGRATMYARKALDVARWRHGQRGSRAVEVWEEFLDMGAWKHWSWRRRMPE</sequence>
<feature type="chain" id="PRO_5004824176" description="SET domain-containing protein" evidence="1">
    <location>
        <begin position="24"/>
        <end position="448"/>
    </location>
</feature>
<evidence type="ECO:0000313" key="3">
    <source>
        <dbReference type="EMBL" id="ETN44820.1"/>
    </source>
</evidence>
<dbReference type="InParanoid" id="W2S860"/>
<name>W2S860_CYPE1</name>
<dbReference type="Pfam" id="PF00856">
    <property type="entry name" value="SET"/>
    <property type="match status" value="1"/>
</dbReference>
<dbReference type="SUPFAM" id="SSF82199">
    <property type="entry name" value="SET domain"/>
    <property type="match status" value="1"/>
</dbReference>
<dbReference type="Proteomes" id="UP000030752">
    <property type="component" value="Unassembled WGS sequence"/>
</dbReference>
<keyword evidence="1" id="KW-0732">Signal</keyword>
<dbReference type="VEuPathDB" id="FungiDB:HMPREF1541_09695"/>
<dbReference type="PROSITE" id="PS51257">
    <property type="entry name" value="PROKAR_LIPOPROTEIN"/>
    <property type="match status" value="1"/>
</dbReference>
<dbReference type="InterPro" id="IPR053185">
    <property type="entry name" value="SET_domain_protein"/>
</dbReference>
<dbReference type="PANTHER" id="PTHR47332">
    <property type="entry name" value="SET DOMAIN-CONTAINING PROTEIN 5"/>
    <property type="match status" value="1"/>
</dbReference>
<dbReference type="eggNOG" id="KOG2084">
    <property type="taxonomic scope" value="Eukaryota"/>
</dbReference>
<dbReference type="InterPro" id="IPR046341">
    <property type="entry name" value="SET_dom_sf"/>
</dbReference>
<dbReference type="InterPro" id="IPR001214">
    <property type="entry name" value="SET_dom"/>
</dbReference>
<dbReference type="GeneID" id="19977034"/>